<dbReference type="EMBL" id="JABFOF010000001">
    <property type="protein sequence ID" value="KAG2409509.1"/>
    <property type="molecule type" value="Genomic_DNA"/>
</dbReference>
<dbReference type="PANTHER" id="PTHR34576">
    <property type="entry name" value="MEMBRANE-ASSOCIATED KINASE REGULATOR 6-RELATED"/>
    <property type="match status" value="1"/>
</dbReference>
<dbReference type="PANTHER" id="PTHR34576:SF14">
    <property type="entry name" value="MEMBRANE-ASSOCIATED KINASE REGULATOR 6"/>
    <property type="match status" value="1"/>
</dbReference>
<name>A0A8T0LBI5_PHAAN</name>
<accession>A0A8T0LBI5</accession>
<keyword evidence="1" id="KW-0808">Transferase</keyword>
<organism evidence="1 2">
    <name type="scientific">Phaseolus angularis</name>
    <name type="common">Azuki bean</name>
    <name type="synonym">Vigna angularis</name>
    <dbReference type="NCBI Taxonomy" id="3914"/>
    <lineage>
        <taxon>Eukaryota</taxon>
        <taxon>Viridiplantae</taxon>
        <taxon>Streptophyta</taxon>
        <taxon>Embryophyta</taxon>
        <taxon>Tracheophyta</taxon>
        <taxon>Spermatophyta</taxon>
        <taxon>Magnoliopsida</taxon>
        <taxon>eudicotyledons</taxon>
        <taxon>Gunneridae</taxon>
        <taxon>Pentapetalae</taxon>
        <taxon>rosids</taxon>
        <taxon>fabids</taxon>
        <taxon>Fabales</taxon>
        <taxon>Fabaceae</taxon>
        <taxon>Papilionoideae</taxon>
        <taxon>50 kb inversion clade</taxon>
        <taxon>NPAAA clade</taxon>
        <taxon>indigoferoid/millettioid clade</taxon>
        <taxon>Phaseoleae</taxon>
        <taxon>Vigna</taxon>
    </lineage>
</organism>
<proteinExistence type="predicted"/>
<gene>
    <name evidence="1" type="ORF">HKW66_Vig0001740</name>
</gene>
<protein>
    <submittedName>
        <fullName evidence="1">Membrane-associated kinase regulator</fullName>
    </submittedName>
</protein>
<sequence length="343" mass="38914">METSLPLATDSFSYGWLSNCKPFANDLQELLRESSSTCNSPLMEEWQSFNFDISFTHSPAVLAHADELFSNGLIKPLFVGPSKLDSCKTTQDSTLQSQPVSSFSSRIVSPRTLQIHHGFLTRWKTSTCRTLRNLSRYVNQLCQRVASSRKNTKVDDFDKEDWLVNSWSSSHQASPKSSSISPIGALHDHENSIYEAVLHCKRSIDNPFSNKEKIIVELPWVVADKACLLFASFLSCWIGSYCFMVLYRYDSTNCVVLIFNRDNSVLLPSSSLLSLTAIKLGWGFYCKVFLRTKLLQRPSKNRTLVYGHRISSLLRKKLADKGKAKATDKLVNLKKRYEADQKL</sequence>
<dbReference type="AlphaFoldDB" id="A0A8T0LBI5"/>
<evidence type="ECO:0000313" key="1">
    <source>
        <dbReference type="EMBL" id="KAG2409509.1"/>
    </source>
</evidence>
<keyword evidence="1" id="KW-0418">Kinase</keyword>
<reference evidence="1 2" key="1">
    <citation type="submission" date="2020-05" db="EMBL/GenBank/DDBJ databases">
        <title>Vigna angularis (adzuki bean) Var. LongXiaoDou No. 4 denovo assembly.</title>
        <authorList>
            <person name="Xiang H."/>
        </authorList>
    </citation>
    <scope>NUCLEOTIDE SEQUENCE [LARGE SCALE GENOMIC DNA]</scope>
    <source>
        <tissue evidence="1">Leaf</tissue>
    </source>
</reference>
<dbReference type="GO" id="GO:0016301">
    <property type="term" value="F:kinase activity"/>
    <property type="evidence" value="ECO:0007669"/>
    <property type="project" value="UniProtKB-KW"/>
</dbReference>
<dbReference type="Proteomes" id="UP000743370">
    <property type="component" value="Unassembled WGS sequence"/>
</dbReference>
<evidence type="ECO:0000313" key="2">
    <source>
        <dbReference type="Proteomes" id="UP000743370"/>
    </source>
</evidence>
<dbReference type="InterPro" id="IPR044699">
    <property type="entry name" value="MAKR6"/>
</dbReference>
<comment type="caution">
    <text evidence="1">The sequence shown here is derived from an EMBL/GenBank/DDBJ whole genome shotgun (WGS) entry which is preliminary data.</text>
</comment>